<organism evidence="2 4">
    <name type="scientific">Microthlaspi erraticum</name>
    <dbReference type="NCBI Taxonomy" id="1685480"/>
    <lineage>
        <taxon>Eukaryota</taxon>
        <taxon>Viridiplantae</taxon>
        <taxon>Streptophyta</taxon>
        <taxon>Embryophyta</taxon>
        <taxon>Tracheophyta</taxon>
        <taxon>Spermatophyta</taxon>
        <taxon>Magnoliopsida</taxon>
        <taxon>eudicotyledons</taxon>
        <taxon>Gunneridae</taxon>
        <taxon>Pentapetalae</taxon>
        <taxon>rosids</taxon>
        <taxon>malvids</taxon>
        <taxon>Brassicales</taxon>
        <taxon>Brassicaceae</taxon>
        <taxon>Coluteocarpeae</taxon>
        <taxon>Microthlaspi</taxon>
    </lineage>
</organism>
<evidence type="ECO:0000256" key="1">
    <source>
        <dbReference type="SAM" id="Phobius"/>
    </source>
</evidence>
<keyword evidence="1" id="KW-0472">Membrane</keyword>
<feature type="transmembrane region" description="Helical" evidence="1">
    <location>
        <begin position="47"/>
        <end position="69"/>
    </location>
</feature>
<dbReference type="EMBL" id="CACVBM020001855">
    <property type="protein sequence ID" value="CAA7061199.1"/>
    <property type="molecule type" value="Genomic_DNA"/>
</dbReference>
<keyword evidence="4" id="KW-1185">Reference proteome</keyword>
<protein>
    <submittedName>
        <fullName evidence="2">Uncharacterized protein</fullName>
    </submittedName>
</protein>
<accession>A0A6D2KD01</accession>
<dbReference type="Proteomes" id="UP000467841">
    <property type="component" value="Unassembled WGS sequence"/>
</dbReference>
<dbReference type="OrthoDB" id="1108202at2759"/>
<feature type="transmembrane region" description="Helical" evidence="1">
    <location>
        <begin position="6"/>
        <end position="27"/>
    </location>
</feature>
<gene>
    <name evidence="2" type="ORF">MERR_LOCUS36940</name>
    <name evidence="3" type="ORF">MERR_LOCUS48435</name>
</gene>
<evidence type="ECO:0000313" key="3">
    <source>
        <dbReference type="EMBL" id="CAA7061199.1"/>
    </source>
</evidence>
<sequence length="99" mass="10805">MSEVSFHWVMGLLACQMASAYFFSLLVRAYHNGVGTADRIYEELPMVCGFLSLILTLIHLYGILGIAYLPVSPPIALLGLQLAKSSCLKSSATISPRKQ</sequence>
<evidence type="ECO:0000313" key="4">
    <source>
        <dbReference type="Proteomes" id="UP000467841"/>
    </source>
</evidence>
<reference evidence="2 4" key="1">
    <citation type="submission" date="2020-01" db="EMBL/GenBank/DDBJ databases">
        <authorList>
            <person name="Mishra B."/>
        </authorList>
    </citation>
    <scope>NUCLEOTIDE SEQUENCE [LARGE SCALE GENOMIC DNA]</scope>
</reference>
<keyword evidence="1" id="KW-1133">Transmembrane helix</keyword>
<dbReference type="EMBL" id="CACVBM020001426">
    <property type="protein sequence ID" value="CAA7049705.1"/>
    <property type="molecule type" value="Genomic_DNA"/>
</dbReference>
<keyword evidence="1" id="KW-0812">Transmembrane</keyword>
<evidence type="ECO:0000313" key="2">
    <source>
        <dbReference type="EMBL" id="CAA7049705.1"/>
    </source>
</evidence>
<name>A0A6D2KD01_9BRAS</name>
<proteinExistence type="predicted"/>
<dbReference type="AlphaFoldDB" id="A0A6D2KD01"/>